<protein>
    <submittedName>
        <fullName evidence="1">Uncharacterized protein</fullName>
    </submittedName>
</protein>
<dbReference type="Proteomes" id="UP001201163">
    <property type="component" value="Unassembled WGS sequence"/>
</dbReference>
<comment type="caution">
    <text evidence="1">The sequence shown here is derived from an EMBL/GenBank/DDBJ whole genome shotgun (WGS) entry which is preliminary data.</text>
</comment>
<evidence type="ECO:0000313" key="2">
    <source>
        <dbReference type="Proteomes" id="UP001201163"/>
    </source>
</evidence>
<organism evidence="1 2">
    <name type="scientific">Lactarius akahatsu</name>
    <dbReference type="NCBI Taxonomy" id="416441"/>
    <lineage>
        <taxon>Eukaryota</taxon>
        <taxon>Fungi</taxon>
        <taxon>Dikarya</taxon>
        <taxon>Basidiomycota</taxon>
        <taxon>Agaricomycotina</taxon>
        <taxon>Agaricomycetes</taxon>
        <taxon>Russulales</taxon>
        <taxon>Russulaceae</taxon>
        <taxon>Lactarius</taxon>
    </lineage>
</organism>
<reference evidence="1" key="1">
    <citation type="submission" date="2022-01" db="EMBL/GenBank/DDBJ databases">
        <title>Comparative genomics reveals a dynamic genome evolution in the ectomycorrhizal milk-cap (Lactarius) mushrooms.</title>
        <authorList>
            <consortium name="DOE Joint Genome Institute"/>
            <person name="Lebreton A."/>
            <person name="Tang N."/>
            <person name="Kuo A."/>
            <person name="LaButti K."/>
            <person name="Drula E."/>
            <person name="Barry K."/>
            <person name="Clum A."/>
            <person name="Lipzen A."/>
            <person name="Mousain D."/>
            <person name="Ng V."/>
            <person name="Wang R."/>
            <person name="Wang X."/>
            <person name="Dai Y."/>
            <person name="Henrissat B."/>
            <person name="Grigoriev I.V."/>
            <person name="Guerin-Laguette A."/>
            <person name="Yu F."/>
            <person name="Martin F.M."/>
        </authorList>
    </citation>
    <scope>NUCLEOTIDE SEQUENCE</scope>
    <source>
        <strain evidence="1">QP</strain>
    </source>
</reference>
<keyword evidence="2" id="KW-1185">Reference proteome</keyword>
<accession>A0AAD4LLC9</accession>
<gene>
    <name evidence="1" type="ORF">EDB92DRAFT_1420401</name>
</gene>
<dbReference type="EMBL" id="JAKELL010000007">
    <property type="protein sequence ID" value="KAH8997400.1"/>
    <property type="molecule type" value="Genomic_DNA"/>
</dbReference>
<name>A0AAD4LLC9_9AGAM</name>
<proteinExistence type="predicted"/>
<dbReference type="AlphaFoldDB" id="A0AAD4LLC9"/>
<sequence>MAFLPSAKSIMSEFDVIIAFRDTLFRAENQAKAAYKNNFPLSKKGVQWILLVGPHWLPKTLVRILKQQ</sequence>
<evidence type="ECO:0000313" key="1">
    <source>
        <dbReference type="EMBL" id="KAH8997400.1"/>
    </source>
</evidence>